<organism evidence="2 3">
    <name type="scientific">Brevundimonas intermedia</name>
    <dbReference type="NCBI Taxonomy" id="74315"/>
    <lineage>
        <taxon>Bacteria</taxon>
        <taxon>Pseudomonadati</taxon>
        <taxon>Pseudomonadota</taxon>
        <taxon>Alphaproteobacteria</taxon>
        <taxon>Caulobacterales</taxon>
        <taxon>Caulobacteraceae</taxon>
        <taxon>Brevundimonas</taxon>
    </lineage>
</organism>
<dbReference type="Proteomes" id="UP001143509">
    <property type="component" value="Unassembled WGS sequence"/>
</dbReference>
<evidence type="ECO:0000313" key="3">
    <source>
        <dbReference type="Proteomes" id="UP001143509"/>
    </source>
</evidence>
<evidence type="ECO:0000256" key="1">
    <source>
        <dbReference type="SAM" id="SignalP"/>
    </source>
</evidence>
<gene>
    <name evidence="2" type="ORF">GCM10017620_28620</name>
</gene>
<feature type="chain" id="PRO_5046259897" evidence="1">
    <location>
        <begin position="34"/>
        <end position="92"/>
    </location>
</feature>
<name>A0ABQ5TFJ8_9CAUL</name>
<sequence length="92" mass="10243">MKRNQAHDVEKAMKISRLATFTALILAAGSSVASSQNWPGHGPVEQGHVAYHYNQEFEPRQLVAISGQNCDGSTYHEPLQLGAYIEYVYFDC</sequence>
<keyword evidence="3" id="KW-1185">Reference proteome</keyword>
<evidence type="ECO:0000313" key="2">
    <source>
        <dbReference type="EMBL" id="GLK49888.1"/>
    </source>
</evidence>
<reference evidence="2" key="1">
    <citation type="journal article" date="2014" name="Int. J. Syst. Evol. Microbiol.">
        <title>Complete genome of a new Firmicutes species belonging to the dominant human colonic microbiota ('Ruminococcus bicirculans') reveals two chromosomes and a selective capacity to utilize plant glucans.</title>
        <authorList>
            <consortium name="NISC Comparative Sequencing Program"/>
            <person name="Wegmann U."/>
            <person name="Louis P."/>
            <person name="Goesmann A."/>
            <person name="Henrissat B."/>
            <person name="Duncan S.H."/>
            <person name="Flint H.J."/>
        </authorList>
    </citation>
    <scope>NUCLEOTIDE SEQUENCE</scope>
    <source>
        <strain evidence="2">VKM B-1499</strain>
    </source>
</reference>
<feature type="signal peptide" evidence="1">
    <location>
        <begin position="1"/>
        <end position="33"/>
    </location>
</feature>
<reference evidence="2" key="2">
    <citation type="submission" date="2023-01" db="EMBL/GenBank/DDBJ databases">
        <authorList>
            <person name="Sun Q."/>
            <person name="Evtushenko L."/>
        </authorList>
    </citation>
    <scope>NUCLEOTIDE SEQUENCE</scope>
    <source>
        <strain evidence="2">VKM B-1499</strain>
    </source>
</reference>
<accession>A0ABQ5TFJ8</accession>
<comment type="caution">
    <text evidence="2">The sequence shown here is derived from an EMBL/GenBank/DDBJ whole genome shotgun (WGS) entry which is preliminary data.</text>
</comment>
<keyword evidence="1" id="KW-0732">Signal</keyword>
<dbReference type="EMBL" id="BSFD01000011">
    <property type="protein sequence ID" value="GLK49888.1"/>
    <property type="molecule type" value="Genomic_DNA"/>
</dbReference>
<protein>
    <submittedName>
        <fullName evidence="2">Uncharacterized protein</fullName>
    </submittedName>
</protein>
<dbReference type="RefSeq" id="WP_271166060.1">
    <property type="nucleotide sequence ID" value="NZ_BSFD01000011.1"/>
</dbReference>
<proteinExistence type="predicted"/>